<dbReference type="HOGENOM" id="CLU_2849427_0_0_1"/>
<proteinExistence type="predicted"/>
<evidence type="ECO:0000256" key="1">
    <source>
        <dbReference type="SAM" id="MobiDB-lite"/>
    </source>
</evidence>
<name>G2YCR9_BOTF4</name>
<evidence type="ECO:0000313" key="2">
    <source>
        <dbReference type="EMBL" id="CCD34898.1"/>
    </source>
</evidence>
<dbReference type="EMBL" id="FQ790319">
    <property type="protein sequence ID" value="CCD34898.1"/>
    <property type="molecule type" value="Genomic_DNA"/>
</dbReference>
<organism evidence="2 3">
    <name type="scientific">Botryotinia fuckeliana (strain T4)</name>
    <name type="common">Noble rot fungus</name>
    <name type="synonym">Botrytis cinerea</name>
    <dbReference type="NCBI Taxonomy" id="999810"/>
    <lineage>
        <taxon>Eukaryota</taxon>
        <taxon>Fungi</taxon>
        <taxon>Dikarya</taxon>
        <taxon>Ascomycota</taxon>
        <taxon>Pezizomycotina</taxon>
        <taxon>Leotiomycetes</taxon>
        <taxon>Helotiales</taxon>
        <taxon>Sclerotiniaceae</taxon>
        <taxon>Botrytis</taxon>
    </lineage>
</organism>
<accession>G2YCR9</accession>
<protein>
    <submittedName>
        <fullName evidence="2">Uncharacterized protein</fullName>
    </submittedName>
</protein>
<feature type="compositionally biased region" description="Polar residues" evidence="1">
    <location>
        <begin position="36"/>
        <end position="65"/>
    </location>
</feature>
<dbReference type="AlphaFoldDB" id="G2YCR9"/>
<gene>
    <name evidence="2" type="ORF">BofuT4_uP097990.1</name>
</gene>
<feature type="region of interest" description="Disordered" evidence="1">
    <location>
        <begin position="29"/>
        <end position="65"/>
    </location>
</feature>
<dbReference type="Proteomes" id="UP000008177">
    <property type="component" value="Unplaced contigs"/>
</dbReference>
<sequence length="65" mass="6869">MHACVQSHVILLSSPPGTTTTHHAISCTAPHHIPTSAPTPLSSPIPSVKIQKNGTSMWGYTQTKP</sequence>
<reference evidence="3" key="1">
    <citation type="journal article" date="2011" name="PLoS Genet.">
        <title>Genomic analysis of the necrotrophic fungal pathogens Sclerotinia sclerotiorum and Botrytis cinerea.</title>
        <authorList>
            <person name="Amselem J."/>
            <person name="Cuomo C.A."/>
            <person name="van Kan J.A."/>
            <person name="Viaud M."/>
            <person name="Benito E.P."/>
            <person name="Couloux A."/>
            <person name="Coutinho P.M."/>
            <person name="de Vries R.P."/>
            <person name="Dyer P.S."/>
            <person name="Fillinger S."/>
            <person name="Fournier E."/>
            <person name="Gout L."/>
            <person name="Hahn M."/>
            <person name="Kohn L."/>
            <person name="Lapalu N."/>
            <person name="Plummer K.M."/>
            <person name="Pradier J.M."/>
            <person name="Quevillon E."/>
            <person name="Sharon A."/>
            <person name="Simon A."/>
            <person name="ten Have A."/>
            <person name="Tudzynski B."/>
            <person name="Tudzynski P."/>
            <person name="Wincker P."/>
            <person name="Andrew M."/>
            <person name="Anthouard V."/>
            <person name="Beever R.E."/>
            <person name="Beffa R."/>
            <person name="Benoit I."/>
            <person name="Bouzid O."/>
            <person name="Brault B."/>
            <person name="Chen Z."/>
            <person name="Choquer M."/>
            <person name="Collemare J."/>
            <person name="Cotton P."/>
            <person name="Danchin E.G."/>
            <person name="Da Silva C."/>
            <person name="Gautier A."/>
            <person name="Giraud C."/>
            <person name="Giraud T."/>
            <person name="Gonzalez C."/>
            <person name="Grossetete S."/>
            <person name="Guldener U."/>
            <person name="Henrissat B."/>
            <person name="Howlett B.J."/>
            <person name="Kodira C."/>
            <person name="Kretschmer M."/>
            <person name="Lappartient A."/>
            <person name="Leroch M."/>
            <person name="Levis C."/>
            <person name="Mauceli E."/>
            <person name="Neuveglise C."/>
            <person name="Oeser B."/>
            <person name="Pearson M."/>
            <person name="Poulain J."/>
            <person name="Poussereau N."/>
            <person name="Quesneville H."/>
            <person name="Rascle C."/>
            <person name="Schumacher J."/>
            <person name="Segurens B."/>
            <person name="Sexton A."/>
            <person name="Silva E."/>
            <person name="Sirven C."/>
            <person name="Soanes D.M."/>
            <person name="Talbot N.J."/>
            <person name="Templeton M."/>
            <person name="Yandava C."/>
            <person name="Yarden O."/>
            <person name="Zeng Q."/>
            <person name="Rollins J.A."/>
            <person name="Lebrun M.H."/>
            <person name="Dickman M."/>
        </authorList>
    </citation>
    <scope>NUCLEOTIDE SEQUENCE [LARGE SCALE GENOMIC DNA]</scope>
    <source>
        <strain evidence="3">T4</strain>
    </source>
</reference>
<evidence type="ECO:0000313" key="3">
    <source>
        <dbReference type="Proteomes" id="UP000008177"/>
    </source>
</evidence>
<dbReference type="InParanoid" id="G2YCR9"/>